<keyword evidence="3" id="KW-1185">Reference proteome</keyword>
<accession>A0A8K0GZI0</accession>
<sequence length="272" mass="30692">MYLKEYRIYESGPAIEDLKGEAHLWASALRWDHTPLFWYFAYGLCTNIVMYCGRMPRLVLCTMVTYLGVCDVCMLGLCTSTGVDSSCVKEVEYKDEYIKTTYTDDTGEGYFTPNVEKDSKGVEGDLTQYIMIMESMKKRLRKIRKSRVGEKRSNNGSLVQLPHLDGPTVQTLEGLSPSLFVPIPPELSYLIRDKDGIHGDEATNLLITVALRDQGPEKKNIRINVESKESNKAKIKGLKDTVVQLEENSSKALQDLDNLKSSINRTIETEVA</sequence>
<feature type="coiled-coil region" evidence="1">
    <location>
        <begin position="228"/>
        <end position="262"/>
    </location>
</feature>
<reference evidence="2" key="1">
    <citation type="submission" date="2020-03" db="EMBL/GenBank/DDBJ databases">
        <title>A high-quality chromosome-level genome assembly of a woody plant with both climbing and erect habits, Rhamnella rubrinervis.</title>
        <authorList>
            <person name="Lu Z."/>
            <person name="Yang Y."/>
            <person name="Zhu X."/>
            <person name="Sun Y."/>
        </authorList>
    </citation>
    <scope>NUCLEOTIDE SEQUENCE</scope>
    <source>
        <strain evidence="2">BYM</strain>
        <tissue evidence="2">Leaf</tissue>
    </source>
</reference>
<evidence type="ECO:0000313" key="2">
    <source>
        <dbReference type="EMBL" id="KAF3442858.1"/>
    </source>
</evidence>
<dbReference type="Proteomes" id="UP000796880">
    <property type="component" value="Unassembled WGS sequence"/>
</dbReference>
<gene>
    <name evidence="2" type="ORF">FNV43_RR16776</name>
</gene>
<comment type="caution">
    <text evidence="2">The sequence shown here is derived from an EMBL/GenBank/DDBJ whole genome shotgun (WGS) entry which is preliminary data.</text>
</comment>
<dbReference type="EMBL" id="VOIH02000007">
    <property type="protein sequence ID" value="KAF3442858.1"/>
    <property type="molecule type" value="Genomic_DNA"/>
</dbReference>
<proteinExistence type="predicted"/>
<evidence type="ECO:0000256" key="1">
    <source>
        <dbReference type="SAM" id="Coils"/>
    </source>
</evidence>
<dbReference type="AlphaFoldDB" id="A0A8K0GZI0"/>
<protein>
    <submittedName>
        <fullName evidence="2">Uncharacterized protein</fullName>
    </submittedName>
</protein>
<organism evidence="2 3">
    <name type="scientific">Rhamnella rubrinervis</name>
    <dbReference type="NCBI Taxonomy" id="2594499"/>
    <lineage>
        <taxon>Eukaryota</taxon>
        <taxon>Viridiplantae</taxon>
        <taxon>Streptophyta</taxon>
        <taxon>Embryophyta</taxon>
        <taxon>Tracheophyta</taxon>
        <taxon>Spermatophyta</taxon>
        <taxon>Magnoliopsida</taxon>
        <taxon>eudicotyledons</taxon>
        <taxon>Gunneridae</taxon>
        <taxon>Pentapetalae</taxon>
        <taxon>rosids</taxon>
        <taxon>fabids</taxon>
        <taxon>Rosales</taxon>
        <taxon>Rhamnaceae</taxon>
        <taxon>rhamnoid group</taxon>
        <taxon>Rhamneae</taxon>
        <taxon>Rhamnella</taxon>
    </lineage>
</organism>
<name>A0A8K0GZI0_9ROSA</name>
<keyword evidence="1" id="KW-0175">Coiled coil</keyword>
<evidence type="ECO:0000313" key="3">
    <source>
        <dbReference type="Proteomes" id="UP000796880"/>
    </source>
</evidence>